<proteinExistence type="predicted"/>
<gene>
    <name evidence="1" type="ORF">GCM10011322_42690</name>
</gene>
<protein>
    <recommendedName>
        <fullName evidence="3">Hemerythrin HHE cation binding domain-containing protein</fullName>
    </recommendedName>
</protein>
<dbReference type="AlphaFoldDB" id="A0A917QHP4"/>
<keyword evidence="2" id="KW-1185">Reference proteome</keyword>
<dbReference type="Proteomes" id="UP000600449">
    <property type="component" value="Unassembled WGS sequence"/>
</dbReference>
<name>A0A917QHP4_9HYPH</name>
<evidence type="ECO:0000313" key="1">
    <source>
        <dbReference type="EMBL" id="GGK51082.1"/>
    </source>
</evidence>
<evidence type="ECO:0000313" key="2">
    <source>
        <dbReference type="Proteomes" id="UP000600449"/>
    </source>
</evidence>
<reference evidence="1 2" key="1">
    <citation type="journal article" date="2014" name="Int. J. Syst. Evol. Microbiol.">
        <title>Complete genome sequence of Corynebacterium casei LMG S-19264T (=DSM 44701T), isolated from a smear-ripened cheese.</title>
        <authorList>
            <consortium name="US DOE Joint Genome Institute (JGI-PGF)"/>
            <person name="Walter F."/>
            <person name="Albersmeier A."/>
            <person name="Kalinowski J."/>
            <person name="Ruckert C."/>
        </authorList>
    </citation>
    <scope>NUCLEOTIDE SEQUENCE [LARGE SCALE GENOMIC DNA]</scope>
    <source>
        <strain evidence="1 2">CGMCC 1.9161</strain>
    </source>
</reference>
<organism evidence="1 2">
    <name type="scientific">Salinarimonas ramus</name>
    <dbReference type="NCBI Taxonomy" id="690164"/>
    <lineage>
        <taxon>Bacteria</taxon>
        <taxon>Pseudomonadati</taxon>
        <taxon>Pseudomonadota</taxon>
        <taxon>Alphaproteobacteria</taxon>
        <taxon>Hyphomicrobiales</taxon>
        <taxon>Salinarimonadaceae</taxon>
        <taxon>Salinarimonas</taxon>
    </lineage>
</organism>
<accession>A0A917QHP4</accession>
<evidence type="ECO:0008006" key="3">
    <source>
        <dbReference type="Google" id="ProtNLM"/>
    </source>
</evidence>
<dbReference type="EMBL" id="BMMF01000015">
    <property type="protein sequence ID" value="GGK51082.1"/>
    <property type="molecule type" value="Genomic_DNA"/>
</dbReference>
<sequence>MIGGLFIAAPVFALVDMPGHEGEDLSAEQKKELIPRTERFREELPAMLKEISAALDELRSKARSEGNEDIAQLASEIMTHARTEELVLYPPRC</sequence>
<comment type="caution">
    <text evidence="1">The sequence shown here is derived from an EMBL/GenBank/DDBJ whole genome shotgun (WGS) entry which is preliminary data.</text>
</comment>